<dbReference type="GO" id="GO:0003984">
    <property type="term" value="F:acetolactate synthase activity"/>
    <property type="evidence" value="ECO:0007669"/>
    <property type="project" value="UniProtKB-EC"/>
</dbReference>
<evidence type="ECO:0000256" key="4">
    <source>
        <dbReference type="SAM" id="MobiDB-lite"/>
    </source>
</evidence>
<evidence type="ECO:0000259" key="6">
    <source>
        <dbReference type="Pfam" id="PF02775"/>
    </source>
</evidence>
<evidence type="ECO:0000313" key="8">
    <source>
        <dbReference type="EMBL" id="CAB3923792.1"/>
    </source>
</evidence>
<dbReference type="FunFam" id="3.40.50.970:FF:000007">
    <property type="entry name" value="Acetolactate synthase"/>
    <property type="match status" value="1"/>
</dbReference>
<dbReference type="SUPFAM" id="SSF52518">
    <property type="entry name" value="Thiamin diphosphate-binding fold (THDP-binding)"/>
    <property type="match status" value="2"/>
</dbReference>
<dbReference type="NCBIfam" id="NF006052">
    <property type="entry name" value="PRK08199.1"/>
    <property type="match status" value="1"/>
</dbReference>
<feature type="domain" description="Thiamine pyrophosphate enzyme central" evidence="5">
    <location>
        <begin position="197"/>
        <end position="332"/>
    </location>
</feature>
<dbReference type="Pfam" id="PF02776">
    <property type="entry name" value="TPP_enzyme_N"/>
    <property type="match status" value="1"/>
</dbReference>
<evidence type="ECO:0000259" key="7">
    <source>
        <dbReference type="Pfam" id="PF02776"/>
    </source>
</evidence>
<dbReference type="RefSeq" id="WP_175210561.1">
    <property type="nucleotide sequence ID" value="NZ_CADILG010000066.1"/>
</dbReference>
<dbReference type="GO" id="GO:0009099">
    <property type="term" value="P:L-valine biosynthetic process"/>
    <property type="evidence" value="ECO:0007669"/>
    <property type="project" value="TreeGrafter"/>
</dbReference>
<name>A0A6S7EVL9_9BURK</name>
<dbReference type="CDD" id="cd07035">
    <property type="entry name" value="TPP_PYR_POX_like"/>
    <property type="match status" value="1"/>
</dbReference>
<evidence type="ECO:0000259" key="5">
    <source>
        <dbReference type="Pfam" id="PF00205"/>
    </source>
</evidence>
<dbReference type="CDD" id="cd00568">
    <property type="entry name" value="TPP_enzymes"/>
    <property type="match status" value="1"/>
</dbReference>
<feature type="domain" description="Thiamine pyrophosphate enzyme N-terminal TPP-binding" evidence="7">
    <location>
        <begin position="10"/>
        <end position="126"/>
    </location>
</feature>
<protein>
    <submittedName>
        <fullName evidence="8">Acetolactate synthase isozyme 2 large subunit</fullName>
        <ecNumber evidence="8">2.2.1.6</ecNumber>
    </submittedName>
</protein>
<dbReference type="InterPro" id="IPR029035">
    <property type="entry name" value="DHS-like_NAD/FAD-binding_dom"/>
</dbReference>
<keyword evidence="9" id="KW-1185">Reference proteome</keyword>
<dbReference type="InterPro" id="IPR029061">
    <property type="entry name" value="THDP-binding"/>
</dbReference>
<dbReference type="AlphaFoldDB" id="A0A6S7EVL9"/>
<dbReference type="InterPro" id="IPR011766">
    <property type="entry name" value="TPP_enzyme_TPP-bd"/>
</dbReference>
<dbReference type="Gene3D" id="3.40.50.1220">
    <property type="entry name" value="TPP-binding domain"/>
    <property type="match status" value="1"/>
</dbReference>
<dbReference type="InterPro" id="IPR045229">
    <property type="entry name" value="TPP_enz"/>
</dbReference>
<dbReference type="GO" id="GO:0030976">
    <property type="term" value="F:thiamine pyrophosphate binding"/>
    <property type="evidence" value="ECO:0007669"/>
    <property type="project" value="InterPro"/>
</dbReference>
<dbReference type="SUPFAM" id="SSF52467">
    <property type="entry name" value="DHS-like NAD/FAD-binding domain"/>
    <property type="match status" value="1"/>
</dbReference>
<dbReference type="GO" id="GO:0005948">
    <property type="term" value="C:acetolactate synthase complex"/>
    <property type="evidence" value="ECO:0007669"/>
    <property type="project" value="TreeGrafter"/>
</dbReference>
<dbReference type="EMBL" id="CADILG010000066">
    <property type="protein sequence ID" value="CAB3923792.1"/>
    <property type="molecule type" value="Genomic_DNA"/>
</dbReference>
<dbReference type="Proteomes" id="UP000494117">
    <property type="component" value="Unassembled WGS sequence"/>
</dbReference>
<dbReference type="EC" id="2.2.1.6" evidence="8"/>
<proteinExistence type="inferred from homology"/>
<reference evidence="8 9" key="1">
    <citation type="submission" date="2020-04" db="EMBL/GenBank/DDBJ databases">
        <authorList>
            <person name="De Canck E."/>
        </authorList>
    </citation>
    <scope>NUCLEOTIDE SEQUENCE [LARGE SCALE GENOMIC DNA]</scope>
    <source>
        <strain evidence="8 9">LMG 26858</strain>
    </source>
</reference>
<feature type="region of interest" description="Disordered" evidence="4">
    <location>
        <begin position="338"/>
        <end position="365"/>
    </location>
</feature>
<dbReference type="GO" id="GO:0050660">
    <property type="term" value="F:flavin adenine dinucleotide binding"/>
    <property type="evidence" value="ECO:0007669"/>
    <property type="project" value="TreeGrafter"/>
</dbReference>
<dbReference type="Gene3D" id="3.40.50.970">
    <property type="match status" value="2"/>
</dbReference>
<evidence type="ECO:0000313" key="9">
    <source>
        <dbReference type="Proteomes" id="UP000494117"/>
    </source>
</evidence>
<dbReference type="InterPro" id="IPR012001">
    <property type="entry name" value="Thiamin_PyroP_enz_TPP-bd_dom"/>
</dbReference>
<sequence length="561" mass="60165">MSASAPAPRSGGELLVAQLQAYGVERVFMVPGESFLPCIDALHARRDLIETVVCRQEGGAAYMAEAHGKLSGQPGICFVSRGPGATNAAIGVHTAREDSTPMILFIGQGGSDTVDRQCFQEVDYRAMYAPLAKWVAQIERADRIPEYLARAWAIATGGRPGPVVLALPEDMLASLAHAELAALPPAPRSRPAVADMQRLRELLEAAERPLLLLGGSRWPDAARLAVRDFALRFDLPVATAWRRLELFDNDHPNFVGQVSASMPAHQKRAVMDSDLVIALGTRLCEPTTINYEWLASPMPRQTLVHIHPDANEIGRLCLPALGIVASVDGFAQAAAELTPTPGWQPRRRGSEAATPAPTLPPTPGPLDLNAAARHVAATLPPQACVTVGAGNYALYAHRHIAFKGPGSQLAPAVGAMGYGLPAAIAAKLRRRDAPVICFAGDGCFQMTMQELATAVQYRLGIVVLVFNNGLFGTIRLHQERAYPGRALATDLVNPDFALLARSYGGYGAAVERSEDFAPAYDAALAYAREHRMPAIVELRYDADIILPDRTLSQLRPAETAA</sequence>
<dbReference type="Pfam" id="PF00205">
    <property type="entry name" value="TPP_enzyme_M"/>
    <property type="match status" value="1"/>
</dbReference>
<feature type="domain" description="Thiamine pyrophosphate enzyme TPP-binding" evidence="6">
    <location>
        <begin position="388"/>
        <end position="537"/>
    </location>
</feature>
<evidence type="ECO:0000256" key="2">
    <source>
        <dbReference type="ARBA" id="ARBA00023052"/>
    </source>
</evidence>
<dbReference type="GO" id="GO:0009097">
    <property type="term" value="P:isoleucine biosynthetic process"/>
    <property type="evidence" value="ECO:0007669"/>
    <property type="project" value="TreeGrafter"/>
</dbReference>
<keyword evidence="2 3" id="KW-0786">Thiamine pyrophosphate</keyword>
<dbReference type="InterPro" id="IPR012000">
    <property type="entry name" value="Thiamin_PyroP_enz_cen_dom"/>
</dbReference>
<evidence type="ECO:0000256" key="3">
    <source>
        <dbReference type="RuleBase" id="RU362132"/>
    </source>
</evidence>
<dbReference type="Pfam" id="PF02775">
    <property type="entry name" value="TPP_enzyme_C"/>
    <property type="match status" value="1"/>
</dbReference>
<gene>
    <name evidence="8" type="primary">ilvG_4</name>
    <name evidence="8" type="ORF">LMG26858_05560</name>
</gene>
<dbReference type="PANTHER" id="PTHR18968">
    <property type="entry name" value="THIAMINE PYROPHOSPHATE ENZYMES"/>
    <property type="match status" value="1"/>
</dbReference>
<evidence type="ECO:0000256" key="1">
    <source>
        <dbReference type="ARBA" id="ARBA00007812"/>
    </source>
</evidence>
<organism evidence="8 9">
    <name type="scientific">Achromobacter anxifer</name>
    <dbReference type="NCBI Taxonomy" id="1287737"/>
    <lineage>
        <taxon>Bacteria</taxon>
        <taxon>Pseudomonadati</taxon>
        <taxon>Pseudomonadota</taxon>
        <taxon>Betaproteobacteria</taxon>
        <taxon>Burkholderiales</taxon>
        <taxon>Alcaligenaceae</taxon>
        <taxon>Achromobacter</taxon>
    </lineage>
</organism>
<keyword evidence="8" id="KW-0808">Transferase</keyword>
<dbReference type="GO" id="GO:0000287">
    <property type="term" value="F:magnesium ion binding"/>
    <property type="evidence" value="ECO:0007669"/>
    <property type="project" value="InterPro"/>
</dbReference>
<accession>A0A6S7EVL9</accession>
<dbReference type="PANTHER" id="PTHR18968:SF120">
    <property type="entry name" value="ACETOLACTATE SYNTHASE LARGE SUBUNIT"/>
    <property type="match status" value="1"/>
</dbReference>
<comment type="similarity">
    <text evidence="1 3">Belongs to the TPP enzyme family.</text>
</comment>